<dbReference type="CDD" id="cd00093">
    <property type="entry name" value="HTH_XRE"/>
    <property type="match status" value="1"/>
</dbReference>
<dbReference type="PROSITE" id="PS50943">
    <property type="entry name" value="HTH_CROC1"/>
    <property type="match status" value="1"/>
</dbReference>
<dbReference type="RefSeq" id="WP_188942280.1">
    <property type="nucleotide sequence ID" value="NZ_BMPN01000001.1"/>
</dbReference>
<organism evidence="2 3">
    <name type="scientific">Virgibacillus kapii</name>
    <dbReference type="NCBI Taxonomy" id="1638645"/>
    <lineage>
        <taxon>Bacteria</taxon>
        <taxon>Bacillati</taxon>
        <taxon>Bacillota</taxon>
        <taxon>Bacilli</taxon>
        <taxon>Bacillales</taxon>
        <taxon>Bacillaceae</taxon>
        <taxon>Virgibacillus</taxon>
    </lineage>
</organism>
<dbReference type="SUPFAM" id="SSF47413">
    <property type="entry name" value="lambda repressor-like DNA-binding domains"/>
    <property type="match status" value="1"/>
</dbReference>
<accession>A0ABQ2D8I8</accession>
<dbReference type="EMBL" id="BMPN01000001">
    <property type="protein sequence ID" value="GGJ49682.1"/>
    <property type="molecule type" value="Genomic_DNA"/>
</dbReference>
<feature type="domain" description="HTH cro/C1-type" evidence="1">
    <location>
        <begin position="6"/>
        <end position="60"/>
    </location>
</feature>
<name>A0ABQ2D8I8_9BACI</name>
<dbReference type="Gene3D" id="1.10.260.40">
    <property type="entry name" value="lambda repressor-like DNA-binding domains"/>
    <property type="match status" value="1"/>
</dbReference>
<comment type="caution">
    <text evidence="2">The sequence shown here is derived from an EMBL/GenBank/DDBJ whole genome shotgun (WGS) entry which is preliminary data.</text>
</comment>
<evidence type="ECO:0000313" key="2">
    <source>
        <dbReference type="EMBL" id="GGJ49682.1"/>
    </source>
</evidence>
<keyword evidence="3" id="KW-1185">Reference proteome</keyword>
<protein>
    <recommendedName>
        <fullName evidence="1">HTH cro/C1-type domain-containing protein</fullName>
    </recommendedName>
</protein>
<sequence>MTNTQLKLIRLYLGLTQKDFATYVNVAESTIAKIEAGFTGVSEVTKARVYRKFDVTENNSEITRRNNRCTRTYIRIHARN</sequence>
<proteinExistence type="predicted"/>
<evidence type="ECO:0000313" key="3">
    <source>
        <dbReference type="Proteomes" id="UP000634435"/>
    </source>
</evidence>
<dbReference type="Pfam" id="PF01381">
    <property type="entry name" value="HTH_3"/>
    <property type="match status" value="1"/>
</dbReference>
<dbReference type="Proteomes" id="UP000634435">
    <property type="component" value="Unassembled WGS sequence"/>
</dbReference>
<reference evidence="3" key="1">
    <citation type="journal article" date="2019" name="Int. J. Syst. Evol. Microbiol.">
        <title>The Global Catalogue of Microorganisms (GCM) 10K type strain sequencing project: providing services to taxonomists for standard genome sequencing and annotation.</title>
        <authorList>
            <consortium name="The Broad Institute Genomics Platform"/>
            <consortium name="The Broad Institute Genome Sequencing Center for Infectious Disease"/>
            <person name="Wu L."/>
            <person name="Ma J."/>
        </authorList>
    </citation>
    <scope>NUCLEOTIDE SEQUENCE [LARGE SCALE GENOMIC DNA]</scope>
    <source>
        <strain evidence="3">JCM 30071</strain>
    </source>
</reference>
<gene>
    <name evidence="2" type="ORF">GCM10007111_09760</name>
</gene>
<dbReference type="SMART" id="SM00530">
    <property type="entry name" value="HTH_XRE"/>
    <property type="match status" value="1"/>
</dbReference>
<dbReference type="InterPro" id="IPR010982">
    <property type="entry name" value="Lambda_DNA-bd_dom_sf"/>
</dbReference>
<dbReference type="InterPro" id="IPR001387">
    <property type="entry name" value="Cro/C1-type_HTH"/>
</dbReference>
<evidence type="ECO:0000259" key="1">
    <source>
        <dbReference type="PROSITE" id="PS50943"/>
    </source>
</evidence>